<dbReference type="AlphaFoldDB" id="A0A3S8U6Y5"/>
<dbReference type="OrthoDB" id="4104638at2"/>
<dbReference type="SUPFAM" id="SSF53335">
    <property type="entry name" value="S-adenosyl-L-methionine-dependent methyltransferases"/>
    <property type="match status" value="1"/>
</dbReference>
<sequence>MPRTITVGNITYLVEIGAHRRFWERMLRSDWEPETFAIFDKHIGSRSLFLDVGAWIGPTALYGAQLADRCIAFEPDPVAFAELRANVAANADQEWAHRLEIHECAINKDGASFTLGGSAEGADSTSSALLPDRESQWTVRATRLQDVLALHRKPGQPVFIKIDIEGGEYDLLPTIRDVFADPLVTAYISFHPSILSESATLRNEAGHAQEIFVDQHMAAIESLPWTRSITARDGSVIDRAALEDGVEGRAWFPREILISAP</sequence>
<dbReference type="EMBL" id="CP034328">
    <property type="protein sequence ID" value="AZL59353.1"/>
    <property type="molecule type" value="Genomic_DNA"/>
</dbReference>
<dbReference type="GO" id="GO:0032259">
    <property type="term" value="P:methylation"/>
    <property type="evidence" value="ECO:0007669"/>
    <property type="project" value="UniProtKB-KW"/>
</dbReference>
<gene>
    <name evidence="2" type="ORF">EI545_11160</name>
</gene>
<dbReference type="PANTHER" id="PTHR34203:SF15">
    <property type="entry name" value="SLL1173 PROTEIN"/>
    <property type="match status" value="1"/>
</dbReference>
<dbReference type="GO" id="GO:0008168">
    <property type="term" value="F:methyltransferase activity"/>
    <property type="evidence" value="ECO:0007669"/>
    <property type="project" value="UniProtKB-KW"/>
</dbReference>
<accession>A0A3S8U6Y5</accession>
<evidence type="ECO:0000259" key="1">
    <source>
        <dbReference type="Pfam" id="PF05050"/>
    </source>
</evidence>
<keyword evidence="2" id="KW-0489">Methyltransferase</keyword>
<dbReference type="InterPro" id="IPR029063">
    <property type="entry name" value="SAM-dependent_MTases_sf"/>
</dbReference>
<dbReference type="InterPro" id="IPR052514">
    <property type="entry name" value="SAM-dependent_MTase"/>
</dbReference>
<dbReference type="KEGG" id="taw:EI545_11160"/>
<dbReference type="PANTHER" id="PTHR34203">
    <property type="entry name" value="METHYLTRANSFERASE, FKBM FAMILY PROTEIN"/>
    <property type="match status" value="1"/>
</dbReference>
<reference evidence="2 3" key="1">
    <citation type="submission" date="2018-12" db="EMBL/GenBank/DDBJ databases">
        <title>Complete genome sequencing of Tabrizicola sp. K13M18.</title>
        <authorList>
            <person name="Bae J.-W."/>
        </authorList>
    </citation>
    <scope>NUCLEOTIDE SEQUENCE [LARGE SCALE GENOMIC DNA]</scope>
    <source>
        <strain evidence="2 3">K13M18</strain>
    </source>
</reference>
<keyword evidence="3" id="KW-1185">Reference proteome</keyword>
<evidence type="ECO:0000313" key="3">
    <source>
        <dbReference type="Proteomes" id="UP000282002"/>
    </source>
</evidence>
<organism evidence="2 3">
    <name type="scientific">Tabrizicola piscis</name>
    <dbReference type="NCBI Taxonomy" id="2494374"/>
    <lineage>
        <taxon>Bacteria</taxon>
        <taxon>Pseudomonadati</taxon>
        <taxon>Pseudomonadota</taxon>
        <taxon>Alphaproteobacteria</taxon>
        <taxon>Rhodobacterales</taxon>
        <taxon>Paracoccaceae</taxon>
        <taxon>Tabrizicola</taxon>
    </lineage>
</organism>
<dbReference type="Gene3D" id="3.40.50.150">
    <property type="entry name" value="Vaccinia Virus protein VP39"/>
    <property type="match status" value="1"/>
</dbReference>
<proteinExistence type="predicted"/>
<name>A0A3S8U6Y5_9RHOB</name>
<dbReference type="Proteomes" id="UP000282002">
    <property type="component" value="Chromosome"/>
</dbReference>
<evidence type="ECO:0000313" key="2">
    <source>
        <dbReference type="EMBL" id="AZL59353.1"/>
    </source>
</evidence>
<dbReference type="InterPro" id="IPR006342">
    <property type="entry name" value="FkbM_mtfrase"/>
</dbReference>
<dbReference type="RefSeq" id="WP_125325548.1">
    <property type="nucleotide sequence ID" value="NZ_CP034328.1"/>
</dbReference>
<keyword evidence="2" id="KW-0808">Transferase</keyword>
<protein>
    <submittedName>
        <fullName evidence="2">FkbM family methyltransferase</fullName>
    </submittedName>
</protein>
<dbReference type="Pfam" id="PF05050">
    <property type="entry name" value="Methyltransf_21"/>
    <property type="match status" value="1"/>
</dbReference>
<dbReference type="NCBIfam" id="TIGR01444">
    <property type="entry name" value="fkbM_fam"/>
    <property type="match status" value="1"/>
</dbReference>
<feature type="domain" description="Methyltransferase FkbM" evidence="1">
    <location>
        <begin position="51"/>
        <end position="172"/>
    </location>
</feature>